<comment type="caution">
    <text evidence="2">The sequence shown here is derived from an EMBL/GenBank/DDBJ whole genome shotgun (WGS) entry which is preliminary data.</text>
</comment>
<dbReference type="Proteomes" id="UP001306950">
    <property type="component" value="Unassembled WGS sequence"/>
</dbReference>
<evidence type="ECO:0000313" key="2">
    <source>
        <dbReference type="EMBL" id="MEF2964575.1"/>
    </source>
</evidence>
<accession>A0ABU7VMA1</accession>
<reference evidence="2 3" key="1">
    <citation type="submission" date="2024-02" db="EMBL/GenBank/DDBJ databases">
        <title>A nitrogen-fixing paenibacillus bacterium.</title>
        <authorList>
            <person name="Zhang W.L."/>
            <person name="Chen S.F."/>
        </authorList>
    </citation>
    <scope>NUCLEOTIDE SEQUENCE [LARGE SCALE GENOMIC DNA]</scope>
    <source>
        <strain evidence="2 3">M1</strain>
    </source>
</reference>
<dbReference type="EMBL" id="JAZHPZ010000001">
    <property type="protein sequence ID" value="MEF2964575.1"/>
    <property type="molecule type" value="Genomic_DNA"/>
</dbReference>
<gene>
    <name evidence="2" type="ORF">V3851_01925</name>
</gene>
<keyword evidence="3" id="KW-1185">Reference proteome</keyword>
<name>A0ABU7VMA1_9BACL</name>
<dbReference type="RefSeq" id="WP_331844796.1">
    <property type="nucleotide sequence ID" value="NZ_JAZHPZ010000001.1"/>
</dbReference>
<evidence type="ECO:0008006" key="4">
    <source>
        <dbReference type="Google" id="ProtNLM"/>
    </source>
</evidence>
<keyword evidence="1" id="KW-0732">Signal</keyword>
<evidence type="ECO:0000256" key="1">
    <source>
        <dbReference type="SAM" id="SignalP"/>
    </source>
</evidence>
<dbReference type="PROSITE" id="PS51257">
    <property type="entry name" value="PROKAR_LIPOPROTEIN"/>
    <property type="match status" value="1"/>
</dbReference>
<protein>
    <recommendedName>
        <fullName evidence="4">Lipoprotein</fullName>
    </recommendedName>
</protein>
<sequence length="278" mass="30782">MQKSNFKAGVALCLILILSACGFGDARTPEQWFNVTWSGLAGSDHLAFRGQAAIMRGENSKVEESVNFTGELQDHHQLALQTVLPSGESGENTGAVAAVSGPKTAYTAELQWQGGTWNLKSNENDAFTRGIARLNPLDQLEDMRTVKKTIRAEAGAPRGLKILRIELDPEEAKRRLKERLTEDMEAVKAGWQEKLVQVASDRRTKVESELESEWETGRNQLEAMLEQAKVKAVYHLTINRKTGLPVRLSSQTDLDYISGRGIREHEVMVTDSRFGSSG</sequence>
<organism evidence="2 3">
    <name type="scientific">Paenibacillus haidiansis</name>
    <dbReference type="NCBI Taxonomy" id="1574488"/>
    <lineage>
        <taxon>Bacteria</taxon>
        <taxon>Bacillati</taxon>
        <taxon>Bacillota</taxon>
        <taxon>Bacilli</taxon>
        <taxon>Bacillales</taxon>
        <taxon>Paenibacillaceae</taxon>
        <taxon>Paenibacillus</taxon>
    </lineage>
</organism>
<evidence type="ECO:0000313" key="3">
    <source>
        <dbReference type="Proteomes" id="UP001306950"/>
    </source>
</evidence>
<feature type="chain" id="PRO_5045176578" description="Lipoprotein" evidence="1">
    <location>
        <begin position="23"/>
        <end position="278"/>
    </location>
</feature>
<feature type="signal peptide" evidence="1">
    <location>
        <begin position="1"/>
        <end position="22"/>
    </location>
</feature>
<proteinExistence type="predicted"/>